<name>A0ABQ0LKV1_MYCCL</name>
<sequence length="368" mass="42145">MCYWSQSRLFHTIIFNSKPSPGSRNVDPKTQARRLLQVVESSPHLLLHIRNLSLPDSSAALLAILSSREWPAMEALRLRYIPPVNEGCMRDIQRLVAAPSLRSLELIVTHNAWNIDYFTHILAHASQTVTSLRLKACVEPSAHATHGTPQYPLSSPSRNPSFILDHLDMSSSAVLDALDQPHFAQCLSDVREMRYGYILWGTQHSLLNRLGRQLQWLELESSDYSVANLAWDEMPLLTHLRCDLQHDTVVNVLNRLPPDNMLTTLTLTTTHELWQAESLDQRRIGLQLDHVVADQLPRLRAACVEVAVTPRYRGKTRIPRVDRERVTRELEEALPRLKGNGMLSIIFLPRQYAWWLSDVFRELPLEED</sequence>
<dbReference type="EMBL" id="DF847316">
    <property type="protein sequence ID" value="GAT51723.1"/>
    <property type="molecule type" value="Genomic_DNA"/>
</dbReference>
<gene>
    <name evidence="1" type="ORF">MCHLO_08840</name>
</gene>
<evidence type="ECO:0000313" key="1">
    <source>
        <dbReference type="EMBL" id="GAT51723.1"/>
    </source>
</evidence>
<proteinExistence type="predicted"/>
<organism evidence="1 2">
    <name type="scientific">Mycena chlorophos</name>
    <name type="common">Agaric fungus</name>
    <name type="synonym">Agaricus chlorophos</name>
    <dbReference type="NCBI Taxonomy" id="658473"/>
    <lineage>
        <taxon>Eukaryota</taxon>
        <taxon>Fungi</taxon>
        <taxon>Dikarya</taxon>
        <taxon>Basidiomycota</taxon>
        <taxon>Agaricomycotina</taxon>
        <taxon>Agaricomycetes</taxon>
        <taxon>Agaricomycetidae</taxon>
        <taxon>Agaricales</taxon>
        <taxon>Marasmiineae</taxon>
        <taxon>Mycenaceae</taxon>
        <taxon>Mycena</taxon>
    </lineage>
</organism>
<protein>
    <recommendedName>
        <fullName evidence="3">F-box domain-containing protein</fullName>
    </recommendedName>
</protein>
<evidence type="ECO:0008006" key="3">
    <source>
        <dbReference type="Google" id="ProtNLM"/>
    </source>
</evidence>
<reference evidence="1" key="1">
    <citation type="submission" date="2014-09" db="EMBL/GenBank/DDBJ databases">
        <title>Genome sequence of the luminous mushroom Mycena chlorophos for searching fungal bioluminescence genes.</title>
        <authorList>
            <person name="Tanaka Y."/>
            <person name="Kasuga D."/>
            <person name="Oba Y."/>
            <person name="Hase S."/>
            <person name="Sato K."/>
            <person name="Oba Y."/>
            <person name="Sakakibara Y."/>
        </authorList>
    </citation>
    <scope>NUCLEOTIDE SEQUENCE</scope>
</reference>
<dbReference type="Proteomes" id="UP000815677">
    <property type="component" value="Unassembled WGS sequence"/>
</dbReference>
<evidence type="ECO:0000313" key="2">
    <source>
        <dbReference type="Proteomes" id="UP000815677"/>
    </source>
</evidence>
<keyword evidence="2" id="KW-1185">Reference proteome</keyword>
<accession>A0ABQ0LKV1</accession>